<proteinExistence type="inferred from homology"/>
<dbReference type="GO" id="GO:0004252">
    <property type="term" value="F:serine-type endopeptidase activity"/>
    <property type="evidence" value="ECO:0007669"/>
    <property type="project" value="InterPro"/>
</dbReference>
<dbReference type="EMBL" id="BSUM01000001">
    <property type="protein sequence ID" value="GMA33102.1"/>
    <property type="molecule type" value="Genomic_DNA"/>
</dbReference>
<sequence length="232" mass="25194">MHCVDCARDASRGRRPVRTVVGGVDRGGPPYVTYTIMAICVVIELLRYLAEPLYIEIYRALAFWGPFAADEPWRFLTASVLHGGIWHLAFNMYALYLVGRDLERLLGRVRFLSLYVLSALGGSVAYLLITGLDAAPTVGASGAVFGLFGAFAVMLRRFGRDSRQILVLIGINAVIGFVLPGIAWQAHLGGLVVGAAIAAMLAYLPRPRQWLAWLGMGGLLLLMVGLSALVLY</sequence>
<dbReference type="RefSeq" id="WP_284251783.1">
    <property type="nucleotide sequence ID" value="NZ_BSUM01000001.1"/>
</dbReference>
<evidence type="ECO:0000256" key="6">
    <source>
        <dbReference type="ARBA" id="ARBA00023136"/>
    </source>
</evidence>
<feature type="transmembrane region" description="Helical" evidence="7">
    <location>
        <begin position="211"/>
        <end position="231"/>
    </location>
</feature>
<name>A0AA38CWI6_9MICO</name>
<dbReference type="PANTHER" id="PTHR43731">
    <property type="entry name" value="RHOMBOID PROTEASE"/>
    <property type="match status" value="1"/>
</dbReference>
<dbReference type="Proteomes" id="UP001157161">
    <property type="component" value="Unassembled WGS sequence"/>
</dbReference>
<accession>A0AA38CWI6</accession>
<dbReference type="SUPFAM" id="SSF144091">
    <property type="entry name" value="Rhomboid-like"/>
    <property type="match status" value="1"/>
</dbReference>
<dbReference type="GO" id="GO:0016020">
    <property type="term" value="C:membrane"/>
    <property type="evidence" value="ECO:0007669"/>
    <property type="project" value="UniProtKB-SubCell"/>
</dbReference>
<evidence type="ECO:0000313" key="9">
    <source>
        <dbReference type="EMBL" id="GMA33102.1"/>
    </source>
</evidence>
<dbReference type="PANTHER" id="PTHR43731:SF14">
    <property type="entry name" value="PRESENILIN-ASSOCIATED RHOMBOID-LIKE PROTEIN, MITOCHONDRIAL"/>
    <property type="match status" value="1"/>
</dbReference>
<reference evidence="9" key="1">
    <citation type="journal article" date="2014" name="Int. J. Syst. Evol. Microbiol.">
        <title>Complete genome sequence of Corynebacterium casei LMG S-19264T (=DSM 44701T), isolated from a smear-ripened cheese.</title>
        <authorList>
            <consortium name="US DOE Joint Genome Institute (JGI-PGF)"/>
            <person name="Walter F."/>
            <person name="Albersmeier A."/>
            <person name="Kalinowski J."/>
            <person name="Ruckert C."/>
        </authorList>
    </citation>
    <scope>NUCLEOTIDE SEQUENCE</scope>
    <source>
        <strain evidence="9">NBRC 112290</strain>
    </source>
</reference>
<evidence type="ECO:0000259" key="8">
    <source>
        <dbReference type="Pfam" id="PF01694"/>
    </source>
</evidence>
<evidence type="ECO:0000256" key="7">
    <source>
        <dbReference type="SAM" id="Phobius"/>
    </source>
</evidence>
<evidence type="ECO:0000256" key="5">
    <source>
        <dbReference type="ARBA" id="ARBA00022989"/>
    </source>
</evidence>
<comment type="caution">
    <text evidence="9">The sequence shown here is derived from an EMBL/GenBank/DDBJ whole genome shotgun (WGS) entry which is preliminary data.</text>
</comment>
<feature type="domain" description="Peptidase S54 rhomboid" evidence="8">
    <location>
        <begin position="70"/>
        <end position="202"/>
    </location>
</feature>
<comment type="subcellular location">
    <subcellularLocation>
        <location evidence="1">Membrane</location>
        <topology evidence="1">Multi-pass membrane protein</topology>
    </subcellularLocation>
</comment>
<feature type="transmembrane region" description="Helical" evidence="7">
    <location>
        <begin position="165"/>
        <end position="182"/>
    </location>
</feature>
<keyword evidence="10" id="KW-1185">Reference proteome</keyword>
<dbReference type="AlphaFoldDB" id="A0AA38CWI6"/>
<evidence type="ECO:0000256" key="3">
    <source>
        <dbReference type="ARBA" id="ARBA00022692"/>
    </source>
</evidence>
<feature type="transmembrane region" description="Helical" evidence="7">
    <location>
        <begin position="188"/>
        <end position="204"/>
    </location>
</feature>
<comment type="similarity">
    <text evidence="2">Belongs to the peptidase S54 family.</text>
</comment>
<gene>
    <name evidence="9" type="ORF">GCM10025875_30940</name>
</gene>
<evidence type="ECO:0000256" key="1">
    <source>
        <dbReference type="ARBA" id="ARBA00004141"/>
    </source>
</evidence>
<protein>
    <submittedName>
        <fullName evidence="9">Rhomboid family intramembrane serine protease</fullName>
    </submittedName>
</protein>
<dbReference type="Gene3D" id="1.20.1540.10">
    <property type="entry name" value="Rhomboid-like"/>
    <property type="match status" value="1"/>
</dbReference>
<keyword evidence="4" id="KW-0378">Hydrolase</keyword>
<evidence type="ECO:0000256" key="4">
    <source>
        <dbReference type="ARBA" id="ARBA00022801"/>
    </source>
</evidence>
<feature type="transmembrane region" description="Helical" evidence="7">
    <location>
        <begin position="135"/>
        <end position="153"/>
    </location>
</feature>
<feature type="transmembrane region" description="Helical" evidence="7">
    <location>
        <begin position="31"/>
        <end position="50"/>
    </location>
</feature>
<keyword evidence="3 7" id="KW-0812">Transmembrane</keyword>
<evidence type="ECO:0000256" key="2">
    <source>
        <dbReference type="ARBA" id="ARBA00009045"/>
    </source>
</evidence>
<dbReference type="InterPro" id="IPR050925">
    <property type="entry name" value="Rhomboid_protease_S54"/>
</dbReference>
<evidence type="ECO:0000313" key="10">
    <source>
        <dbReference type="Proteomes" id="UP001157161"/>
    </source>
</evidence>
<feature type="transmembrane region" description="Helical" evidence="7">
    <location>
        <begin position="80"/>
        <end position="99"/>
    </location>
</feature>
<dbReference type="InterPro" id="IPR022764">
    <property type="entry name" value="Peptidase_S54_rhomboid_dom"/>
</dbReference>
<reference evidence="9" key="2">
    <citation type="submission" date="2023-02" db="EMBL/GenBank/DDBJ databases">
        <authorList>
            <person name="Sun Q."/>
            <person name="Mori K."/>
        </authorList>
    </citation>
    <scope>NUCLEOTIDE SEQUENCE</scope>
    <source>
        <strain evidence="9">NBRC 112290</strain>
    </source>
</reference>
<keyword evidence="9" id="KW-0645">Protease</keyword>
<dbReference type="InterPro" id="IPR035952">
    <property type="entry name" value="Rhomboid-like_sf"/>
</dbReference>
<keyword evidence="5 7" id="KW-1133">Transmembrane helix</keyword>
<dbReference type="Pfam" id="PF01694">
    <property type="entry name" value="Rhomboid"/>
    <property type="match status" value="1"/>
</dbReference>
<keyword evidence="6 7" id="KW-0472">Membrane</keyword>
<dbReference type="GO" id="GO:0006508">
    <property type="term" value="P:proteolysis"/>
    <property type="evidence" value="ECO:0007669"/>
    <property type="project" value="UniProtKB-KW"/>
</dbReference>
<feature type="transmembrane region" description="Helical" evidence="7">
    <location>
        <begin position="111"/>
        <end position="129"/>
    </location>
</feature>
<organism evidence="9 10">
    <name type="scientific">Litorihabitans aurantiacus</name>
    <dbReference type="NCBI Taxonomy" id="1930061"/>
    <lineage>
        <taxon>Bacteria</taxon>
        <taxon>Bacillati</taxon>
        <taxon>Actinomycetota</taxon>
        <taxon>Actinomycetes</taxon>
        <taxon>Micrococcales</taxon>
        <taxon>Beutenbergiaceae</taxon>
        <taxon>Litorihabitans</taxon>
    </lineage>
</organism>